<protein>
    <submittedName>
        <fullName evidence="8">Aminotransferase class V-fold PLP-dependent enzyme</fullName>
    </submittedName>
</protein>
<dbReference type="Proteomes" id="UP001163096">
    <property type="component" value="Chromosome"/>
</dbReference>
<name>A0A9X9S2W9_METOG</name>
<evidence type="ECO:0000256" key="1">
    <source>
        <dbReference type="ARBA" id="ARBA00001933"/>
    </source>
</evidence>
<keyword evidence="3" id="KW-0210">Decarboxylase</keyword>
<dbReference type="GO" id="GO:0019752">
    <property type="term" value="P:carboxylic acid metabolic process"/>
    <property type="evidence" value="ECO:0007669"/>
    <property type="project" value="InterPro"/>
</dbReference>
<dbReference type="RefSeq" id="WP_268185740.1">
    <property type="nucleotide sequence ID" value="NZ_CP113361.1"/>
</dbReference>
<comment type="cofactor">
    <cofactor evidence="1 6 7">
        <name>pyridoxal 5'-phosphate</name>
        <dbReference type="ChEBI" id="CHEBI:597326"/>
    </cofactor>
</comment>
<sequence length="495" mass="55177">MNAQIEAQYEETLDPEEWESMRVLGHRILDDAMDYLETLRDRPVWQHAPPQVKAHFEGPPPPEPEPAEEVYHEYLRYILPYQFGNSHPRFWGWVAGPGTVMGMFAELLAASTDAISGSFSYLSNNYVELQVLDWCKDLLGYPPDAGGLITSGCSASNLIGLSVARNAMAGFDVRSRGMYNAPQQMTLYCSEEAHSSIQKAVELLGFGNDALRRIPVNESLQIDLAALKAAIENDRANGLLPICIVGCAGTTNTAAIDDLNALADICAEEKCWFHVDGACGAWTAIAPRYRHLVAGMERADSLAFDLHKWMYLQYPIGCVLIRNAEEQRRAFSLSTTYLAHGEGDRGLTGIDVPWLSDYGFELSRGFCALKAWMTIKEHGTARYGRLIQQNIDQAHYLARLIEAAPELELALPVSLNIVNFRYTRPDLDDAMLDGLNKQIETELQERGIAVTSTVTLRDRKFLHVGIANHRSRWEDFDLLVREVIRIGNELAGSGA</sequence>
<dbReference type="Gene3D" id="3.90.1150.10">
    <property type="entry name" value="Aspartate Aminotransferase, domain 1"/>
    <property type="match status" value="1"/>
</dbReference>
<dbReference type="InterPro" id="IPR010977">
    <property type="entry name" value="Aromatic_deC"/>
</dbReference>
<keyword evidence="9" id="KW-1185">Reference proteome</keyword>
<dbReference type="GO" id="GO:0016831">
    <property type="term" value="F:carboxy-lyase activity"/>
    <property type="evidence" value="ECO:0007669"/>
    <property type="project" value="UniProtKB-KW"/>
</dbReference>
<keyword evidence="8" id="KW-0032">Aminotransferase</keyword>
<dbReference type="Gene3D" id="1.20.1340.10">
    <property type="entry name" value="dopa decarboxylase, N-terminal domain"/>
    <property type="match status" value="1"/>
</dbReference>
<dbReference type="KEGG" id="mou:OU421_08860"/>
<dbReference type="PANTHER" id="PTHR11999">
    <property type="entry name" value="GROUP II PYRIDOXAL-5-PHOSPHATE DECARBOXYLASE"/>
    <property type="match status" value="1"/>
</dbReference>
<comment type="similarity">
    <text evidence="2 7">Belongs to the group II decarboxylase family.</text>
</comment>
<dbReference type="GO" id="GO:0008483">
    <property type="term" value="F:transaminase activity"/>
    <property type="evidence" value="ECO:0007669"/>
    <property type="project" value="UniProtKB-KW"/>
</dbReference>
<dbReference type="EMBL" id="CP113361">
    <property type="protein sequence ID" value="WAI00538.1"/>
    <property type="molecule type" value="Genomic_DNA"/>
</dbReference>
<dbReference type="Pfam" id="PF00282">
    <property type="entry name" value="Pyridoxal_deC"/>
    <property type="match status" value="1"/>
</dbReference>
<dbReference type="GeneID" id="76835208"/>
<dbReference type="PRINTS" id="PR00800">
    <property type="entry name" value="YHDCRBOXLASE"/>
</dbReference>
<dbReference type="InterPro" id="IPR015421">
    <property type="entry name" value="PyrdxlP-dep_Trfase_major"/>
</dbReference>
<keyword evidence="5 7" id="KW-0456">Lyase</keyword>
<dbReference type="AlphaFoldDB" id="A0A9X9S2W9"/>
<evidence type="ECO:0000313" key="8">
    <source>
        <dbReference type="EMBL" id="WAI00538.1"/>
    </source>
</evidence>
<keyword evidence="4 6" id="KW-0663">Pyridoxal phosphate</keyword>
<evidence type="ECO:0000256" key="2">
    <source>
        <dbReference type="ARBA" id="ARBA00009533"/>
    </source>
</evidence>
<evidence type="ECO:0000256" key="4">
    <source>
        <dbReference type="ARBA" id="ARBA00022898"/>
    </source>
</evidence>
<proteinExistence type="inferred from homology"/>
<dbReference type="SUPFAM" id="SSF53383">
    <property type="entry name" value="PLP-dependent transferases"/>
    <property type="match status" value="1"/>
</dbReference>
<evidence type="ECO:0000256" key="5">
    <source>
        <dbReference type="ARBA" id="ARBA00023239"/>
    </source>
</evidence>
<gene>
    <name evidence="8" type="ORF">OU421_08860</name>
</gene>
<evidence type="ECO:0000256" key="7">
    <source>
        <dbReference type="RuleBase" id="RU000382"/>
    </source>
</evidence>
<dbReference type="Gene3D" id="3.40.640.10">
    <property type="entry name" value="Type I PLP-dependent aspartate aminotransferase-like (Major domain)"/>
    <property type="match status" value="1"/>
</dbReference>
<dbReference type="PANTHER" id="PTHR11999:SF70">
    <property type="entry name" value="MIP05841P"/>
    <property type="match status" value="1"/>
</dbReference>
<feature type="modified residue" description="N6-(pyridoxal phosphate)lysine" evidence="6">
    <location>
        <position position="308"/>
    </location>
</feature>
<keyword evidence="8" id="KW-0808">Transferase</keyword>
<evidence type="ECO:0000256" key="3">
    <source>
        <dbReference type="ARBA" id="ARBA00022793"/>
    </source>
</evidence>
<accession>A0A9X9S2W9</accession>
<reference evidence="8" key="1">
    <citation type="submission" date="2022-11" db="EMBL/GenBank/DDBJ databases">
        <title>Complete genome sequence of Methanogenium organophilum DSM 3596.</title>
        <authorList>
            <person name="Chen S.-C."/>
            <person name="Lai S.-J."/>
            <person name="You Y.-T."/>
        </authorList>
    </citation>
    <scope>NUCLEOTIDE SEQUENCE</scope>
    <source>
        <strain evidence="8">DSM 3596</strain>
    </source>
</reference>
<organism evidence="8 9">
    <name type="scientific">Methanogenium organophilum</name>
    <dbReference type="NCBI Taxonomy" id="2199"/>
    <lineage>
        <taxon>Archaea</taxon>
        <taxon>Methanobacteriati</taxon>
        <taxon>Methanobacteriota</taxon>
        <taxon>Stenosarchaea group</taxon>
        <taxon>Methanomicrobia</taxon>
        <taxon>Methanomicrobiales</taxon>
        <taxon>Methanomicrobiaceae</taxon>
        <taxon>Methanogenium</taxon>
    </lineage>
</organism>
<dbReference type="InterPro" id="IPR002129">
    <property type="entry name" value="PyrdxlP-dep_de-COase"/>
</dbReference>
<evidence type="ECO:0000256" key="6">
    <source>
        <dbReference type="PIRSR" id="PIRSR602129-50"/>
    </source>
</evidence>
<evidence type="ECO:0000313" key="9">
    <source>
        <dbReference type="Proteomes" id="UP001163096"/>
    </source>
</evidence>
<dbReference type="InterPro" id="IPR015422">
    <property type="entry name" value="PyrdxlP-dep_Trfase_small"/>
</dbReference>
<dbReference type="GO" id="GO:0006520">
    <property type="term" value="P:amino acid metabolic process"/>
    <property type="evidence" value="ECO:0007669"/>
    <property type="project" value="InterPro"/>
</dbReference>
<dbReference type="InterPro" id="IPR015424">
    <property type="entry name" value="PyrdxlP-dep_Trfase"/>
</dbReference>
<dbReference type="GO" id="GO:0030170">
    <property type="term" value="F:pyridoxal phosphate binding"/>
    <property type="evidence" value="ECO:0007669"/>
    <property type="project" value="InterPro"/>
</dbReference>